<evidence type="ECO:0000256" key="1">
    <source>
        <dbReference type="SAM" id="MobiDB-lite"/>
    </source>
</evidence>
<organism evidence="4 5">
    <name type="scientific">Ophiobolus disseminans</name>
    <dbReference type="NCBI Taxonomy" id="1469910"/>
    <lineage>
        <taxon>Eukaryota</taxon>
        <taxon>Fungi</taxon>
        <taxon>Dikarya</taxon>
        <taxon>Ascomycota</taxon>
        <taxon>Pezizomycotina</taxon>
        <taxon>Dothideomycetes</taxon>
        <taxon>Pleosporomycetidae</taxon>
        <taxon>Pleosporales</taxon>
        <taxon>Pleosporineae</taxon>
        <taxon>Phaeosphaeriaceae</taxon>
        <taxon>Ophiobolus</taxon>
    </lineage>
</organism>
<feature type="signal peptide" evidence="3">
    <location>
        <begin position="1"/>
        <end position="25"/>
    </location>
</feature>
<protein>
    <submittedName>
        <fullName evidence="4">Uncharacterized protein</fullName>
    </submittedName>
</protein>
<gene>
    <name evidence="4" type="ORF">CC86DRAFT_464780</name>
</gene>
<evidence type="ECO:0000313" key="4">
    <source>
        <dbReference type="EMBL" id="KAF2829095.1"/>
    </source>
</evidence>
<dbReference type="EMBL" id="MU006221">
    <property type="protein sequence ID" value="KAF2829095.1"/>
    <property type="molecule type" value="Genomic_DNA"/>
</dbReference>
<keyword evidence="3" id="KW-0732">Signal</keyword>
<feature type="transmembrane region" description="Helical" evidence="2">
    <location>
        <begin position="77"/>
        <end position="98"/>
    </location>
</feature>
<accession>A0A6A7A910</accession>
<sequence length="136" mass="13837">MPSTTSSSRSLIALSALALTCTTTALPILGAPPFASTPPHTMPGAKAHPPSVKGPDSDHPMFLPDSPNTEDSGFNTGIIIAVLMLGIAGLCAGAAIGIPDPAPPPGNIGTPRRESVRTLTVPIRILKPGMEVRGDQ</sequence>
<evidence type="ECO:0000256" key="3">
    <source>
        <dbReference type="SAM" id="SignalP"/>
    </source>
</evidence>
<feature type="region of interest" description="Disordered" evidence="1">
    <location>
        <begin position="35"/>
        <end position="68"/>
    </location>
</feature>
<name>A0A6A7A910_9PLEO</name>
<proteinExistence type="predicted"/>
<dbReference type="AlphaFoldDB" id="A0A6A7A910"/>
<dbReference type="Proteomes" id="UP000799424">
    <property type="component" value="Unassembled WGS sequence"/>
</dbReference>
<keyword evidence="5" id="KW-1185">Reference proteome</keyword>
<keyword evidence="2" id="KW-0812">Transmembrane</keyword>
<reference evidence="4" key="1">
    <citation type="journal article" date="2020" name="Stud. Mycol.">
        <title>101 Dothideomycetes genomes: a test case for predicting lifestyles and emergence of pathogens.</title>
        <authorList>
            <person name="Haridas S."/>
            <person name="Albert R."/>
            <person name="Binder M."/>
            <person name="Bloem J."/>
            <person name="Labutti K."/>
            <person name="Salamov A."/>
            <person name="Andreopoulos B."/>
            <person name="Baker S."/>
            <person name="Barry K."/>
            <person name="Bills G."/>
            <person name="Bluhm B."/>
            <person name="Cannon C."/>
            <person name="Castanera R."/>
            <person name="Culley D."/>
            <person name="Daum C."/>
            <person name="Ezra D."/>
            <person name="Gonzalez J."/>
            <person name="Henrissat B."/>
            <person name="Kuo A."/>
            <person name="Liang C."/>
            <person name="Lipzen A."/>
            <person name="Lutzoni F."/>
            <person name="Magnuson J."/>
            <person name="Mondo S."/>
            <person name="Nolan M."/>
            <person name="Ohm R."/>
            <person name="Pangilinan J."/>
            <person name="Park H.-J."/>
            <person name="Ramirez L."/>
            <person name="Alfaro M."/>
            <person name="Sun H."/>
            <person name="Tritt A."/>
            <person name="Yoshinaga Y."/>
            <person name="Zwiers L.-H."/>
            <person name="Turgeon B."/>
            <person name="Goodwin S."/>
            <person name="Spatafora J."/>
            <person name="Crous P."/>
            <person name="Grigoriev I."/>
        </authorList>
    </citation>
    <scope>NUCLEOTIDE SEQUENCE</scope>
    <source>
        <strain evidence="4">CBS 113818</strain>
    </source>
</reference>
<feature type="chain" id="PRO_5025603033" evidence="3">
    <location>
        <begin position="26"/>
        <end position="136"/>
    </location>
</feature>
<keyword evidence="2" id="KW-1133">Transmembrane helix</keyword>
<evidence type="ECO:0000313" key="5">
    <source>
        <dbReference type="Proteomes" id="UP000799424"/>
    </source>
</evidence>
<evidence type="ECO:0000256" key="2">
    <source>
        <dbReference type="SAM" id="Phobius"/>
    </source>
</evidence>
<keyword evidence="2" id="KW-0472">Membrane</keyword>